<evidence type="ECO:0000259" key="5">
    <source>
        <dbReference type="SMART" id="SM00479"/>
    </source>
</evidence>
<evidence type="ECO:0000256" key="3">
    <source>
        <dbReference type="ARBA" id="ARBA00026073"/>
    </source>
</evidence>
<dbReference type="NCBIfam" id="TIGR00573">
    <property type="entry name" value="dnaq"/>
    <property type="match status" value="1"/>
</dbReference>
<evidence type="ECO:0000256" key="4">
    <source>
        <dbReference type="ARBA" id="ARBA00049244"/>
    </source>
</evidence>
<keyword evidence="7" id="KW-1185">Reference proteome</keyword>
<evidence type="ECO:0000313" key="7">
    <source>
        <dbReference type="Proteomes" id="UP000509597"/>
    </source>
</evidence>
<dbReference type="InterPro" id="IPR013520">
    <property type="entry name" value="Ribonucl_H"/>
</dbReference>
<proteinExistence type="predicted"/>
<keyword evidence="6" id="KW-0269">Exonuclease</keyword>
<dbReference type="InterPro" id="IPR036397">
    <property type="entry name" value="RNaseH_sf"/>
</dbReference>
<feature type="domain" description="Exonuclease" evidence="5">
    <location>
        <begin position="4"/>
        <end position="171"/>
    </location>
</feature>
<dbReference type="SUPFAM" id="SSF53098">
    <property type="entry name" value="Ribonuclease H-like"/>
    <property type="match status" value="1"/>
</dbReference>
<comment type="function">
    <text evidence="2">DNA polymerase III is a complex, multichain enzyme responsible for most of the replicative synthesis in bacteria. The epsilon subunit contain the editing function and is a proofreading 3'-5' exonuclease.</text>
</comment>
<dbReference type="Gene3D" id="3.30.420.10">
    <property type="entry name" value="Ribonuclease H-like superfamily/Ribonuclease H"/>
    <property type="match status" value="1"/>
</dbReference>
<dbReference type="KEGG" id="chiz:HQ393_15730"/>
<dbReference type="EMBL" id="CP058627">
    <property type="protein sequence ID" value="QLG89581.1"/>
    <property type="molecule type" value="Genomic_DNA"/>
</dbReference>
<dbReference type="GO" id="GO:0003887">
    <property type="term" value="F:DNA-directed DNA polymerase activity"/>
    <property type="evidence" value="ECO:0007669"/>
    <property type="project" value="UniProtKB-EC"/>
</dbReference>
<dbReference type="GO" id="GO:0045004">
    <property type="term" value="P:DNA replication proofreading"/>
    <property type="evidence" value="ECO:0007669"/>
    <property type="project" value="TreeGrafter"/>
</dbReference>
<dbReference type="GO" id="GO:0003677">
    <property type="term" value="F:DNA binding"/>
    <property type="evidence" value="ECO:0007669"/>
    <property type="project" value="InterPro"/>
</dbReference>
<evidence type="ECO:0000313" key="6">
    <source>
        <dbReference type="EMBL" id="QLG89581.1"/>
    </source>
</evidence>
<keyword evidence="6" id="KW-0540">Nuclease</keyword>
<dbReference type="CDD" id="cd06127">
    <property type="entry name" value="DEDDh"/>
    <property type="match status" value="1"/>
</dbReference>
<comment type="catalytic activity">
    <reaction evidence="4">
        <text>DNA(n) + a 2'-deoxyribonucleoside 5'-triphosphate = DNA(n+1) + diphosphate</text>
        <dbReference type="Rhea" id="RHEA:22508"/>
        <dbReference type="Rhea" id="RHEA-COMP:17339"/>
        <dbReference type="Rhea" id="RHEA-COMP:17340"/>
        <dbReference type="ChEBI" id="CHEBI:33019"/>
        <dbReference type="ChEBI" id="CHEBI:61560"/>
        <dbReference type="ChEBI" id="CHEBI:173112"/>
        <dbReference type="EC" id="2.7.7.7"/>
    </reaction>
</comment>
<dbReference type="SMART" id="SM00479">
    <property type="entry name" value="EXOIII"/>
    <property type="match status" value="1"/>
</dbReference>
<sequence>MNNKYAVLDFETTGLSPNMGARVTEVAVVILHNGQVIDRYQSLINAGVRIPTEITQITGITNAMVKSAPPVAQVMREVHARTSDAVFVAHNASFDMKFLQFEGSRLGLQFPSSACCTLLLARRLYPHMPNHKLATLAAELNISSGGAYHRALVDTEVTANLFMRIIEDLRHRAAGKVITTALLQRLQKAKAADINTLLQRHC</sequence>
<dbReference type="InterPro" id="IPR012337">
    <property type="entry name" value="RNaseH-like_sf"/>
</dbReference>
<organism evidence="6 7">
    <name type="scientific">Chitinibacter bivalviorum</name>
    <dbReference type="NCBI Taxonomy" id="2739434"/>
    <lineage>
        <taxon>Bacteria</taxon>
        <taxon>Pseudomonadati</taxon>
        <taxon>Pseudomonadota</taxon>
        <taxon>Betaproteobacteria</taxon>
        <taxon>Neisseriales</taxon>
        <taxon>Chitinibacteraceae</taxon>
        <taxon>Chitinibacter</taxon>
    </lineage>
</organism>
<accession>A0A7H9BNH1</accession>
<dbReference type="Pfam" id="PF00929">
    <property type="entry name" value="RNase_T"/>
    <property type="match status" value="1"/>
</dbReference>
<keyword evidence="6" id="KW-0378">Hydrolase</keyword>
<dbReference type="RefSeq" id="WP_179356432.1">
    <property type="nucleotide sequence ID" value="NZ_CP058627.1"/>
</dbReference>
<dbReference type="InterPro" id="IPR006054">
    <property type="entry name" value="DnaQ"/>
</dbReference>
<dbReference type="PANTHER" id="PTHR30231:SF37">
    <property type="entry name" value="EXODEOXYRIBONUCLEASE 10"/>
    <property type="match status" value="1"/>
</dbReference>
<dbReference type="GO" id="GO:0005829">
    <property type="term" value="C:cytosol"/>
    <property type="evidence" value="ECO:0007669"/>
    <property type="project" value="TreeGrafter"/>
</dbReference>
<dbReference type="AlphaFoldDB" id="A0A7H9BNH1"/>
<dbReference type="PANTHER" id="PTHR30231">
    <property type="entry name" value="DNA POLYMERASE III SUBUNIT EPSILON"/>
    <property type="match status" value="1"/>
</dbReference>
<gene>
    <name evidence="6" type="ORF">HQ393_15730</name>
</gene>
<protein>
    <recommendedName>
        <fullName evidence="1">DNA-directed DNA polymerase</fullName>
        <ecNumber evidence="1">2.7.7.7</ecNumber>
    </recommendedName>
</protein>
<evidence type="ECO:0000256" key="1">
    <source>
        <dbReference type="ARBA" id="ARBA00012417"/>
    </source>
</evidence>
<evidence type="ECO:0000256" key="2">
    <source>
        <dbReference type="ARBA" id="ARBA00025483"/>
    </source>
</evidence>
<dbReference type="GO" id="GO:0008408">
    <property type="term" value="F:3'-5' exonuclease activity"/>
    <property type="evidence" value="ECO:0007669"/>
    <property type="project" value="TreeGrafter"/>
</dbReference>
<dbReference type="EC" id="2.7.7.7" evidence="1"/>
<dbReference type="Proteomes" id="UP000509597">
    <property type="component" value="Chromosome"/>
</dbReference>
<name>A0A7H9BNH1_9NEIS</name>
<reference evidence="6 7" key="1">
    <citation type="submission" date="2020-07" db="EMBL/GenBank/DDBJ databases">
        <title>Complete genome sequence of Chitinibacter sp. 2T18.</title>
        <authorList>
            <person name="Bae J.-W."/>
            <person name="Choi J.-W."/>
        </authorList>
    </citation>
    <scope>NUCLEOTIDE SEQUENCE [LARGE SCALE GENOMIC DNA]</scope>
    <source>
        <strain evidence="6 7">2T18</strain>
    </source>
</reference>
<comment type="subunit">
    <text evidence="3">DNA polymerase III contains a core (composed of alpha, epsilon and theta chains) that associates with a tau subunit. This core dimerizes to form the POLIII' complex. PolIII' associates with the gamma complex (composed of gamma, delta, delta', psi and chi chains) and with the beta chain to form the complete DNA polymerase III complex.</text>
</comment>
<dbReference type="FunFam" id="3.30.420.10:FF:000045">
    <property type="entry name" value="3'-5' exonuclease DinG"/>
    <property type="match status" value="1"/>
</dbReference>